<keyword evidence="6" id="KW-1185">Reference proteome</keyword>
<evidence type="ECO:0000313" key="6">
    <source>
        <dbReference type="Proteomes" id="UP000193083"/>
    </source>
</evidence>
<dbReference type="Proteomes" id="UP000193083">
    <property type="component" value="Unassembled WGS sequence"/>
</dbReference>
<evidence type="ECO:0000256" key="1">
    <source>
        <dbReference type="ARBA" id="ARBA00023015"/>
    </source>
</evidence>
<accession>A0A1X7PYD7</accession>
<dbReference type="SUPFAM" id="SSF46689">
    <property type="entry name" value="Homeodomain-like"/>
    <property type="match status" value="1"/>
</dbReference>
<gene>
    <name evidence="5" type="ORF">SAMN02982922_5746</name>
</gene>
<name>A0A1X7PYD7_9HYPH</name>
<evidence type="ECO:0000256" key="3">
    <source>
        <dbReference type="ARBA" id="ARBA00023163"/>
    </source>
</evidence>
<dbReference type="PANTHER" id="PTHR43280">
    <property type="entry name" value="ARAC-FAMILY TRANSCRIPTIONAL REGULATOR"/>
    <property type="match status" value="1"/>
</dbReference>
<keyword evidence="3" id="KW-0804">Transcription</keyword>
<dbReference type="PRINTS" id="PR00032">
    <property type="entry name" value="HTHARAC"/>
</dbReference>
<dbReference type="PROSITE" id="PS01124">
    <property type="entry name" value="HTH_ARAC_FAMILY_2"/>
    <property type="match status" value="1"/>
</dbReference>
<keyword evidence="1" id="KW-0805">Transcription regulation</keyword>
<evidence type="ECO:0000259" key="4">
    <source>
        <dbReference type="PROSITE" id="PS01124"/>
    </source>
</evidence>
<dbReference type="GO" id="GO:0003700">
    <property type="term" value="F:DNA-binding transcription factor activity"/>
    <property type="evidence" value="ECO:0007669"/>
    <property type="project" value="InterPro"/>
</dbReference>
<dbReference type="SMART" id="SM00342">
    <property type="entry name" value="HTH_ARAC"/>
    <property type="match status" value="1"/>
</dbReference>
<dbReference type="Gene3D" id="1.10.10.60">
    <property type="entry name" value="Homeodomain-like"/>
    <property type="match status" value="1"/>
</dbReference>
<dbReference type="InterPro" id="IPR018062">
    <property type="entry name" value="HTH_AraC-typ_CS"/>
</dbReference>
<dbReference type="Pfam" id="PF14525">
    <property type="entry name" value="AraC_binding_2"/>
    <property type="match status" value="1"/>
</dbReference>
<evidence type="ECO:0000313" key="5">
    <source>
        <dbReference type="EMBL" id="SMH57306.1"/>
    </source>
</evidence>
<dbReference type="RefSeq" id="WP_244561871.1">
    <property type="nucleotide sequence ID" value="NZ_FXBL01000004.1"/>
</dbReference>
<dbReference type="InterPro" id="IPR018060">
    <property type="entry name" value="HTH_AraC"/>
</dbReference>
<protein>
    <submittedName>
        <fullName evidence="5">Transcriptional regulator, AraC family</fullName>
    </submittedName>
</protein>
<proteinExistence type="predicted"/>
<sequence>MRTFDLKQIDSSTRFGFWREVLCNVYVALDSEPVSRREFVGAVTEHPFSDFSVSNISSQKQLISRNARGIRRDTDSFCFLNLQVRGSCRVVQAKRETVTNPGEFSIVDSTEPFLHDYFTDEWEMHSFKIPKRVLDTHMDVRHDCVARKVTDRTPVGKIAIDYLTAIARNPQSLTGNAIDLNKIMVDLIGLSLGRAEDMHEGRKKSWRAGLCHSILSYIELNFADPELTPSKVAAHFGISTRYLHMIMEERDETFGQSLLRKRLERSAQNLLDERCVNISDAAFRAGFNDLSHFSRVFRQHYGMSPREYRNSLSGSENRPLI</sequence>
<dbReference type="InterPro" id="IPR020449">
    <property type="entry name" value="Tscrpt_reg_AraC-type_HTH"/>
</dbReference>
<organism evidence="5 6">
    <name type="scientific">Mesorhizobium australicum</name>
    <dbReference type="NCBI Taxonomy" id="536018"/>
    <lineage>
        <taxon>Bacteria</taxon>
        <taxon>Pseudomonadati</taxon>
        <taxon>Pseudomonadota</taxon>
        <taxon>Alphaproteobacteria</taxon>
        <taxon>Hyphomicrobiales</taxon>
        <taxon>Phyllobacteriaceae</taxon>
        <taxon>Mesorhizobium</taxon>
    </lineage>
</organism>
<dbReference type="InterPro" id="IPR035418">
    <property type="entry name" value="AraC-bd_2"/>
</dbReference>
<reference evidence="5 6" key="1">
    <citation type="submission" date="2017-04" db="EMBL/GenBank/DDBJ databases">
        <authorList>
            <person name="Afonso C.L."/>
            <person name="Miller P.J."/>
            <person name="Scott M.A."/>
            <person name="Spackman E."/>
            <person name="Goraichik I."/>
            <person name="Dimitrov K.M."/>
            <person name="Suarez D.L."/>
            <person name="Swayne D.E."/>
        </authorList>
    </citation>
    <scope>NUCLEOTIDE SEQUENCE [LARGE SCALE GENOMIC DNA]</scope>
    <source>
        <strain evidence="5 6">B5P</strain>
    </source>
</reference>
<dbReference type="GO" id="GO:0043565">
    <property type="term" value="F:sequence-specific DNA binding"/>
    <property type="evidence" value="ECO:0007669"/>
    <property type="project" value="InterPro"/>
</dbReference>
<dbReference type="PANTHER" id="PTHR43280:SF31">
    <property type="entry name" value="TRANSCRIPTIONAL REGULATORY PROTEIN"/>
    <property type="match status" value="1"/>
</dbReference>
<dbReference type="PROSITE" id="PS00041">
    <property type="entry name" value="HTH_ARAC_FAMILY_1"/>
    <property type="match status" value="1"/>
</dbReference>
<evidence type="ECO:0000256" key="2">
    <source>
        <dbReference type="ARBA" id="ARBA00023125"/>
    </source>
</evidence>
<dbReference type="EMBL" id="FXBL01000004">
    <property type="protein sequence ID" value="SMH57306.1"/>
    <property type="molecule type" value="Genomic_DNA"/>
</dbReference>
<dbReference type="Pfam" id="PF12833">
    <property type="entry name" value="HTH_18"/>
    <property type="match status" value="1"/>
</dbReference>
<dbReference type="AlphaFoldDB" id="A0A1X7PYD7"/>
<feature type="domain" description="HTH araC/xylS-type" evidence="4">
    <location>
        <begin position="212"/>
        <end position="311"/>
    </location>
</feature>
<keyword evidence="2" id="KW-0238">DNA-binding</keyword>
<dbReference type="InterPro" id="IPR009057">
    <property type="entry name" value="Homeodomain-like_sf"/>
</dbReference>